<organism evidence="2 3">
    <name type="scientific">Lottia gigantea</name>
    <name type="common">Giant owl limpet</name>
    <dbReference type="NCBI Taxonomy" id="225164"/>
    <lineage>
        <taxon>Eukaryota</taxon>
        <taxon>Metazoa</taxon>
        <taxon>Spiralia</taxon>
        <taxon>Lophotrochozoa</taxon>
        <taxon>Mollusca</taxon>
        <taxon>Gastropoda</taxon>
        <taxon>Patellogastropoda</taxon>
        <taxon>Lottioidea</taxon>
        <taxon>Lottiidae</taxon>
        <taxon>Lottia</taxon>
    </lineage>
</organism>
<gene>
    <name evidence="2" type="ORF">LOTGIDRAFT_100393</name>
</gene>
<dbReference type="STRING" id="225164.V3ZU42"/>
<dbReference type="RefSeq" id="XP_009064870.1">
    <property type="nucleotide sequence ID" value="XM_009066622.1"/>
</dbReference>
<dbReference type="KEGG" id="lgi:LOTGIDRAFT_100393"/>
<evidence type="ECO:0000313" key="3">
    <source>
        <dbReference type="Proteomes" id="UP000030746"/>
    </source>
</evidence>
<dbReference type="EMBL" id="KB203509">
    <property type="protein sequence ID" value="ESO84441.1"/>
    <property type="molecule type" value="Genomic_DNA"/>
</dbReference>
<keyword evidence="3" id="KW-1185">Reference proteome</keyword>
<dbReference type="InterPro" id="IPR000504">
    <property type="entry name" value="RRM_dom"/>
</dbReference>
<dbReference type="OrthoDB" id="78437at2759"/>
<feature type="domain" description="RRM" evidence="1">
    <location>
        <begin position="5"/>
        <end position="36"/>
    </location>
</feature>
<dbReference type="SUPFAM" id="SSF54928">
    <property type="entry name" value="RNA-binding domain, RBD"/>
    <property type="match status" value="1"/>
</dbReference>
<dbReference type="CTD" id="20229515"/>
<evidence type="ECO:0000313" key="2">
    <source>
        <dbReference type="EMBL" id="ESO84441.1"/>
    </source>
</evidence>
<dbReference type="GeneID" id="20229515"/>
<dbReference type="Pfam" id="PF00076">
    <property type="entry name" value="RRM_1"/>
    <property type="match status" value="1"/>
</dbReference>
<feature type="non-terminal residue" evidence="2">
    <location>
        <position position="50"/>
    </location>
</feature>
<dbReference type="GO" id="GO:0003723">
    <property type="term" value="F:RNA binding"/>
    <property type="evidence" value="ECO:0007669"/>
    <property type="project" value="InterPro"/>
</dbReference>
<dbReference type="InterPro" id="IPR012677">
    <property type="entry name" value="Nucleotide-bd_a/b_plait_sf"/>
</dbReference>
<proteinExistence type="predicted"/>
<protein>
    <recommendedName>
        <fullName evidence="1">RRM domain-containing protein</fullName>
    </recommendedName>
</protein>
<evidence type="ECO:0000259" key="1">
    <source>
        <dbReference type="Pfam" id="PF00076"/>
    </source>
</evidence>
<name>V3ZU42_LOTGI</name>
<feature type="non-terminal residue" evidence="2">
    <location>
        <position position="1"/>
    </location>
</feature>
<sequence>LSPGRNYGYAKYATKEDAMRAIQSLHGQNLAGQRIKVLEAEPPKSGEGDD</sequence>
<dbReference type="AlphaFoldDB" id="V3ZU42"/>
<accession>V3ZU42</accession>
<dbReference type="Gene3D" id="3.30.70.330">
    <property type="match status" value="1"/>
</dbReference>
<reference evidence="2 3" key="1">
    <citation type="journal article" date="2013" name="Nature">
        <title>Insights into bilaterian evolution from three spiralian genomes.</title>
        <authorList>
            <person name="Simakov O."/>
            <person name="Marletaz F."/>
            <person name="Cho S.J."/>
            <person name="Edsinger-Gonzales E."/>
            <person name="Havlak P."/>
            <person name="Hellsten U."/>
            <person name="Kuo D.H."/>
            <person name="Larsson T."/>
            <person name="Lv J."/>
            <person name="Arendt D."/>
            <person name="Savage R."/>
            <person name="Osoegawa K."/>
            <person name="de Jong P."/>
            <person name="Grimwood J."/>
            <person name="Chapman J.A."/>
            <person name="Shapiro H."/>
            <person name="Aerts A."/>
            <person name="Otillar R.P."/>
            <person name="Terry A.Y."/>
            <person name="Boore J.L."/>
            <person name="Grigoriev I.V."/>
            <person name="Lindberg D.R."/>
            <person name="Seaver E.C."/>
            <person name="Weisblat D.A."/>
            <person name="Putnam N.H."/>
            <person name="Rokhsar D.S."/>
        </authorList>
    </citation>
    <scope>NUCLEOTIDE SEQUENCE [LARGE SCALE GENOMIC DNA]</scope>
</reference>
<dbReference type="InterPro" id="IPR035979">
    <property type="entry name" value="RBD_domain_sf"/>
</dbReference>
<dbReference type="HOGENOM" id="CLU_3130233_0_0_1"/>
<dbReference type="Proteomes" id="UP000030746">
    <property type="component" value="Unassembled WGS sequence"/>
</dbReference>